<dbReference type="AlphaFoldDB" id="A0A059FPZ6"/>
<keyword evidence="4" id="KW-1185">Reference proteome</keyword>
<evidence type="ECO:0000256" key="2">
    <source>
        <dbReference type="SAM" id="MobiDB-lite"/>
    </source>
</evidence>
<accession>A0A059FPZ6</accession>
<reference evidence="3 4" key="1">
    <citation type="journal article" date="2014" name="Antonie Van Leeuwenhoek">
        <title>Hyphomonas beringensis sp. nov. and Hyphomonas chukchiensis sp. nov., isolated from surface seawater of the Bering Sea and Chukchi Sea.</title>
        <authorList>
            <person name="Li C."/>
            <person name="Lai Q."/>
            <person name="Li G."/>
            <person name="Dong C."/>
            <person name="Wang J."/>
            <person name="Liao Y."/>
            <person name="Shao Z."/>
        </authorList>
    </citation>
    <scope>NUCLEOTIDE SEQUENCE [LARGE SCALE GENOMIC DNA]</scope>
    <source>
        <strain evidence="3 4">MHS-2</strain>
    </source>
</reference>
<gene>
    <name evidence="3" type="ORF">HJO_07262</name>
</gene>
<dbReference type="EMBL" id="ARYK01000003">
    <property type="protein sequence ID" value="KCZ92734.1"/>
    <property type="molecule type" value="Genomic_DNA"/>
</dbReference>
<sequence length="310" mass="34495">MRQAGRGTAPGLSDRNGAGRILPAMTQPDRPRRYRRPAATLTALRRLAREAAEAGEPLAAIAARLKIPRTTLSGWAREDGFRASDLQAKAAAAAAAETEVDRVRREAEEMVREAGLDADASPVKREVDRARARVSALLDAGHIPEAEADMRKARRLLSLMNFAAPVASGLSEAQRAAHEARGHAFEWRLMRKVCEAWHDGLEDVVPVADGDMRFHGMYMHRCHMVWDINRALFGPDPFYEEHLMEDIYLRAEEGWFNGFRGKIREAVRRLRDIGNDALADSLEENLADEAKAQAAWAEHDAEKGYARPAD</sequence>
<organism evidence="3 4">
    <name type="scientific">Hyphomonas johnsonii MHS-2</name>
    <dbReference type="NCBI Taxonomy" id="1280950"/>
    <lineage>
        <taxon>Bacteria</taxon>
        <taxon>Pseudomonadati</taxon>
        <taxon>Pseudomonadota</taxon>
        <taxon>Alphaproteobacteria</taxon>
        <taxon>Hyphomonadales</taxon>
        <taxon>Hyphomonadaceae</taxon>
        <taxon>Hyphomonas</taxon>
    </lineage>
</organism>
<dbReference type="Proteomes" id="UP000025171">
    <property type="component" value="Unassembled WGS sequence"/>
</dbReference>
<evidence type="ECO:0000313" key="3">
    <source>
        <dbReference type="EMBL" id="KCZ92734.1"/>
    </source>
</evidence>
<evidence type="ECO:0000313" key="4">
    <source>
        <dbReference type="Proteomes" id="UP000025171"/>
    </source>
</evidence>
<evidence type="ECO:0000256" key="1">
    <source>
        <dbReference type="SAM" id="Coils"/>
    </source>
</evidence>
<feature type="coiled-coil region" evidence="1">
    <location>
        <begin position="86"/>
        <end position="113"/>
    </location>
</feature>
<dbReference type="Gene3D" id="1.10.10.60">
    <property type="entry name" value="Homeodomain-like"/>
    <property type="match status" value="1"/>
</dbReference>
<protein>
    <submittedName>
        <fullName evidence="3">Uncharacterized protein</fullName>
    </submittedName>
</protein>
<proteinExistence type="predicted"/>
<feature type="region of interest" description="Disordered" evidence="2">
    <location>
        <begin position="1"/>
        <end position="32"/>
    </location>
</feature>
<comment type="caution">
    <text evidence="3">The sequence shown here is derived from an EMBL/GenBank/DDBJ whole genome shotgun (WGS) entry which is preliminary data.</text>
</comment>
<keyword evidence="1" id="KW-0175">Coiled coil</keyword>
<dbReference type="PATRIC" id="fig|1280950.3.peg.1455"/>
<name>A0A059FPZ6_9PROT</name>